<name>A0A3Q9FT88_9BACT</name>
<dbReference type="RefSeq" id="WP_126620176.1">
    <property type="nucleotide sequence ID" value="NZ_CP034563.1"/>
</dbReference>
<dbReference type="EMBL" id="CP034563">
    <property type="protein sequence ID" value="AZQ65451.1"/>
    <property type="molecule type" value="Genomic_DNA"/>
</dbReference>
<dbReference type="Gene3D" id="3.30.70.1230">
    <property type="entry name" value="Nucleotide cyclase"/>
    <property type="match status" value="1"/>
</dbReference>
<reference evidence="1 2" key="1">
    <citation type="submission" date="2018-12" db="EMBL/GenBank/DDBJ databases">
        <title>Flammeovirga pectinis sp. nov., isolated from the gut of the Korean scallop, Patinopecten yessoensis.</title>
        <authorList>
            <person name="Bae J.-W."/>
            <person name="Jeong Y.-S."/>
            <person name="Kang W."/>
        </authorList>
    </citation>
    <scope>NUCLEOTIDE SEQUENCE [LARGE SCALE GENOMIC DNA]</scope>
    <source>
        <strain evidence="1 2">L12M1</strain>
    </source>
</reference>
<accession>A0A3Q9FT88</accession>
<dbReference type="Pfam" id="PF10851">
    <property type="entry name" value="DUF2652"/>
    <property type="match status" value="1"/>
</dbReference>
<dbReference type="AlphaFoldDB" id="A0A3Q9FT88"/>
<dbReference type="Gene3D" id="3.30.530.20">
    <property type="match status" value="1"/>
</dbReference>
<dbReference type="SUPFAM" id="SSF55961">
    <property type="entry name" value="Bet v1-like"/>
    <property type="match status" value="1"/>
</dbReference>
<dbReference type="KEGG" id="fll:EI427_24890"/>
<evidence type="ECO:0000313" key="1">
    <source>
        <dbReference type="EMBL" id="AZQ65451.1"/>
    </source>
</evidence>
<dbReference type="InterPro" id="IPR020503">
    <property type="entry name" value="Uncharacterised_Rv2561"/>
</dbReference>
<sequence length="369" mass="42395">MSNSLLFLPDISGFTEFIQTTEVQHSQHVIAELLEIIIDATTEDLQLAEVEGDALFFYKENGVSSQEQLLLQMEAIFSAFYSHLKLLEKNRICPCNACSSAPKLQLKIVAHCGELQYITVQNKRKPFGAEVIEAHRLMKNDVQSDNYVLISQKLANQIKLDTDHHHSLYKFEEGVNTYDGKEVPYLYAIIEKSKLKLKPFSSAKKLVMDRKPAISISMLFSVDADTLLEFISNYHYRHYWVDGTVKFEYNENEVTRLGTEHVCIINGKHFNFTSITKDVKPTQLIYGEQTSDPPPVDKMNQFFIITPINEHSCKLDVEIYFELSNFIQKIIVGVAFKHILKKNVTKSMLLLKDFISNKKFTHLDEDALK</sequence>
<gene>
    <name evidence="1" type="ORF">EI427_24890</name>
</gene>
<dbReference type="SUPFAM" id="SSF55073">
    <property type="entry name" value="Nucleotide cyclase"/>
    <property type="match status" value="1"/>
</dbReference>
<dbReference type="Proteomes" id="UP000267268">
    <property type="component" value="Chromosome 2"/>
</dbReference>
<dbReference type="OrthoDB" id="625021at2"/>
<protein>
    <submittedName>
        <fullName evidence="1">DUF2652 domain-containing protein</fullName>
    </submittedName>
</protein>
<proteinExistence type="predicted"/>
<dbReference type="InterPro" id="IPR023393">
    <property type="entry name" value="START-like_dom_sf"/>
</dbReference>
<dbReference type="InterPro" id="IPR029787">
    <property type="entry name" value="Nucleotide_cyclase"/>
</dbReference>
<organism evidence="1 2">
    <name type="scientific">Flammeovirga pectinis</name>
    <dbReference type="NCBI Taxonomy" id="2494373"/>
    <lineage>
        <taxon>Bacteria</taxon>
        <taxon>Pseudomonadati</taxon>
        <taxon>Bacteroidota</taxon>
        <taxon>Cytophagia</taxon>
        <taxon>Cytophagales</taxon>
        <taxon>Flammeovirgaceae</taxon>
        <taxon>Flammeovirga</taxon>
    </lineage>
</organism>
<keyword evidence="2" id="KW-1185">Reference proteome</keyword>
<evidence type="ECO:0000313" key="2">
    <source>
        <dbReference type="Proteomes" id="UP000267268"/>
    </source>
</evidence>